<sequence>MAFVGDDRLETVRSSTNSSNGTSSVSYHYTYGNIVIAEFDPNGGRKWTKKIVKNQKSSNDSGFYFSYSVSMINNNLYFIFNDNVKNLGYNGKGKVERFTPKSYKEHMMTFAKLDGEGTLSRSSLSMNRNRNLMTITPVNTQTDDHEMVVYGQHKKRYRLARLEFDPKMLAVE</sequence>
<feature type="region of interest" description="Disordered" evidence="1">
    <location>
        <begin position="1"/>
        <end position="22"/>
    </location>
</feature>
<accession>A0ABT8CEE0</accession>
<name>A0ABT8CEE0_9BACT</name>
<proteinExistence type="predicted"/>
<dbReference type="EMBL" id="JAUFQS010000047">
    <property type="protein sequence ID" value="MDN3690090.1"/>
    <property type="molecule type" value="Genomic_DNA"/>
</dbReference>
<keyword evidence="3" id="KW-1185">Reference proteome</keyword>
<feature type="compositionally biased region" description="Basic and acidic residues" evidence="1">
    <location>
        <begin position="1"/>
        <end position="11"/>
    </location>
</feature>
<dbReference type="RefSeq" id="WP_163383397.1">
    <property type="nucleotide sequence ID" value="NZ_JAUFQS010000047.1"/>
</dbReference>
<dbReference type="Proteomes" id="UP001236663">
    <property type="component" value="Unassembled WGS sequence"/>
</dbReference>
<comment type="caution">
    <text evidence="2">The sequence shown here is derived from an EMBL/GenBank/DDBJ whole genome shotgun (WGS) entry which is preliminary data.</text>
</comment>
<protein>
    <submittedName>
        <fullName evidence="2">Uncharacterized protein</fullName>
    </submittedName>
</protein>
<evidence type="ECO:0000256" key="1">
    <source>
        <dbReference type="SAM" id="MobiDB-lite"/>
    </source>
</evidence>
<reference evidence="3" key="1">
    <citation type="journal article" date="2019" name="Int. J. Syst. Evol. Microbiol.">
        <title>The Global Catalogue of Microorganisms (GCM) 10K type strain sequencing project: providing services to taxonomists for standard genome sequencing and annotation.</title>
        <authorList>
            <consortium name="The Broad Institute Genomics Platform"/>
            <consortium name="The Broad Institute Genome Sequencing Center for Infectious Disease"/>
            <person name="Wu L."/>
            <person name="Ma J."/>
        </authorList>
    </citation>
    <scope>NUCLEOTIDE SEQUENCE [LARGE SCALE GENOMIC DNA]</scope>
    <source>
        <strain evidence="3">CECT 7706</strain>
    </source>
</reference>
<organism evidence="2 3">
    <name type="scientific">Cyclobacterium jeungdonense</name>
    <dbReference type="NCBI Taxonomy" id="708087"/>
    <lineage>
        <taxon>Bacteria</taxon>
        <taxon>Pseudomonadati</taxon>
        <taxon>Bacteroidota</taxon>
        <taxon>Cytophagia</taxon>
        <taxon>Cytophagales</taxon>
        <taxon>Cyclobacteriaceae</taxon>
        <taxon>Cyclobacterium</taxon>
    </lineage>
</organism>
<evidence type="ECO:0000313" key="2">
    <source>
        <dbReference type="EMBL" id="MDN3690090.1"/>
    </source>
</evidence>
<evidence type="ECO:0000313" key="3">
    <source>
        <dbReference type="Proteomes" id="UP001236663"/>
    </source>
</evidence>
<gene>
    <name evidence="2" type="ORF">QWZ15_19870</name>
</gene>